<keyword evidence="3" id="KW-1185">Reference proteome</keyword>
<dbReference type="PANTHER" id="PTHR19328">
    <property type="entry name" value="HEDGEHOG-INTERACTING PROTEIN"/>
    <property type="match status" value="1"/>
</dbReference>
<dbReference type="AlphaFoldDB" id="A0A1I4CTN1"/>
<gene>
    <name evidence="2" type="ORF">SAMN05216302_10175</name>
</gene>
<dbReference type="Pfam" id="PF07995">
    <property type="entry name" value="GSDH"/>
    <property type="match status" value="1"/>
</dbReference>
<sequence>MILRNESSQGYAVLDDLIIVTSQAPTGQRLENPIPALIQKGTNRLRLKQITDGLTAPNWAVAAPGDSQHLYVSDQNGKLWRIDLSNGDKTILLDLSDRLVPLGAFGVNTFDERGFLGFAFHPQYAENGLLYTYTSEPADEASDFSTIPENSAPDHRSVIREWRLSFADSIQDQATVAEERVLLTVDQPQFNHNAGGLNFGPDGMLYIAFGDGGGADDRDGQEFSGSPMIEHGMAGNAQNNANPLGSLLRIDPMGNNAANGKYGIPADNPFTGSETELNEIYAYGFRNPFRFSFDTVTGLLVLADVGQNDIEEVNLIQAGGNYGWSSKEGSFRFDSNGNDAGFVTSEPVSGNLIDPVVQYDHDEGTAIIGGFIYRGESISTLQQSYVFGDVARRGNGDGRIFYTRGAEILELDLTLRDTPGFWVLGFGQDATGELYVLGNATGIPFETTGAVYKLVSNAAFSAGTLNIPSIDLIQAGGNDTYRTRLQAVQGSQPLRFELIQAEKLAESFRGDNATFDQETGTLNIPFVNISNADNSVSTYSAELKLIPGLPLLTFELKQVILIKQLQLVIEITGLSKSLYGFHLLH</sequence>
<dbReference type="SUPFAM" id="SSF50952">
    <property type="entry name" value="Soluble quinoprotein glucose dehydrogenase"/>
    <property type="match status" value="1"/>
</dbReference>
<evidence type="ECO:0000313" key="3">
    <source>
        <dbReference type="Proteomes" id="UP000199533"/>
    </source>
</evidence>
<organism evidence="2 3">
    <name type="scientific">Nitrosomonas aestuarii</name>
    <dbReference type="NCBI Taxonomy" id="52441"/>
    <lineage>
        <taxon>Bacteria</taxon>
        <taxon>Pseudomonadati</taxon>
        <taxon>Pseudomonadota</taxon>
        <taxon>Betaproteobacteria</taxon>
        <taxon>Nitrosomonadales</taxon>
        <taxon>Nitrosomonadaceae</taxon>
        <taxon>Nitrosomonas</taxon>
    </lineage>
</organism>
<dbReference type="EMBL" id="FOSP01000017">
    <property type="protein sequence ID" value="SFK83386.1"/>
    <property type="molecule type" value="Genomic_DNA"/>
</dbReference>
<feature type="domain" description="Glucose/Sorbosone dehydrogenase" evidence="1">
    <location>
        <begin position="59"/>
        <end position="390"/>
    </location>
</feature>
<evidence type="ECO:0000259" key="1">
    <source>
        <dbReference type="Pfam" id="PF07995"/>
    </source>
</evidence>
<accession>A0A1I4CTN1</accession>
<dbReference type="InterPro" id="IPR011042">
    <property type="entry name" value="6-blade_b-propeller_TolB-like"/>
</dbReference>
<dbReference type="PANTHER" id="PTHR19328:SF75">
    <property type="entry name" value="ALDOSE SUGAR DEHYDROGENASE YLII"/>
    <property type="match status" value="1"/>
</dbReference>
<dbReference type="Proteomes" id="UP000199533">
    <property type="component" value="Unassembled WGS sequence"/>
</dbReference>
<dbReference type="InterPro" id="IPR011041">
    <property type="entry name" value="Quinoprot_gluc/sorb_DH_b-prop"/>
</dbReference>
<reference evidence="3" key="1">
    <citation type="submission" date="2016-10" db="EMBL/GenBank/DDBJ databases">
        <authorList>
            <person name="Varghese N."/>
            <person name="Submissions S."/>
        </authorList>
    </citation>
    <scope>NUCLEOTIDE SEQUENCE [LARGE SCALE GENOMIC DNA]</scope>
    <source>
        <strain evidence="3">Nm69</strain>
    </source>
</reference>
<proteinExistence type="predicted"/>
<protein>
    <submittedName>
        <fullName evidence="2">Glucose / Sorbosone dehydrogenase</fullName>
    </submittedName>
</protein>
<dbReference type="Gene3D" id="2.120.10.30">
    <property type="entry name" value="TolB, C-terminal domain"/>
    <property type="match status" value="1"/>
</dbReference>
<evidence type="ECO:0000313" key="2">
    <source>
        <dbReference type="EMBL" id="SFK83386.1"/>
    </source>
</evidence>
<dbReference type="InterPro" id="IPR012938">
    <property type="entry name" value="Glc/Sorbosone_DH"/>
</dbReference>
<name>A0A1I4CTN1_9PROT</name>
<dbReference type="STRING" id="52441.SAMN05216302_10175"/>